<dbReference type="CDD" id="cd08879">
    <property type="entry name" value="RHO_alpha_C_AntDO-like"/>
    <property type="match status" value="1"/>
</dbReference>
<dbReference type="Gene3D" id="3.90.380.10">
    <property type="entry name" value="Naphthalene 1,2-dioxygenase Alpha Subunit, Chain A, domain 1"/>
    <property type="match status" value="1"/>
</dbReference>
<dbReference type="RefSeq" id="WP_345451847.1">
    <property type="nucleotide sequence ID" value="NZ_BAABKK010000030.1"/>
</dbReference>
<evidence type="ECO:0000256" key="5">
    <source>
        <dbReference type="ARBA" id="ARBA00023004"/>
    </source>
</evidence>
<organism evidence="8 9">
    <name type="scientific">Arthrobacter gyeryongensis</name>
    <dbReference type="NCBI Taxonomy" id="1650592"/>
    <lineage>
        <taxon>Bacteria</taxon>
        <taxon>Bacillati</taxon>
        <taxon>Actinomycetota</taxon>
        <taxon>Actinomycetes</taxon>
        <taxon>Micrococcales</taxon>
        <taxon>Micrococcaceae</taxon>
        <taxon>Arthrobacter</taxon>
    </lineage>
</organism>
<comment type="similarity">
    <text evidence="1">Belongs to the bacterial ring-hydroxylating dioxygenase alpha subunit family.</text>
</comment>
<keyword evidence="6" id="KW-0411">Iron-sulfur</keyword>
<dbReference type="GO" id="GO:0051213">
    <property type="term" value="F:dioxygenase activity"/>
    <property type="evidence" value="ECO:0007669"/>
    <property type="project" value="UniProtKB-KW"/>
</dbReference>
<dbReference type="PRINTS" id="PR00090">
    <property type="entry name" value="RNGDIOXGNASE"/>
</dbReference>
<dbReference type="EMBL" id="BAABKK010000030">
    <property type="protein sequence ID" value="GAA5199370.1"/>
    <property type="molecule type" value="Genomic_DNA"/>
</dbReference>
<dbReference type="SUPFAM" id="SSF50022">
    <property type="entry name" value="ISP domain"/>
    <property type="match status" value="1"/>
</dbReference>
<evidence type="ECO:0000256" key="4">
    <source>
        <dbReference type="ARBA" id="ARBA00023002"/>
    </source>
</evidence>
<protein>
    <submittedName>
        <fullName evidence="8">Aromatic ring-hydroxylating dioxygenase subunit alpha</fullName>
    </submittedName>
</protein>
<dbReference type="InterPro" id="IPR015879">
    <property type="entry name" value="Ring_hydroxy_dOase_asu_C_dom"/>
</dbReference>
<dbReference type="PROSITE" id="PS51296">
    <property type="entry name" value="RIESKE"/>
    <property type="match status" value="1"/>
</dbReference>
<gene>
    <name evidence="8" type="ORF">GCM10023346_38910</name>
</gene>
<dbReference type="InterPro" id="IPR001663">
    <property type="entry name" value="Rng_hydr_dOase-A"/>
</dbReference>
<dbReference type="Pfam" id="PF00355">
    <property type="entry name" value="Rieske"/>
    <property type="match status" value="1"/>
</dbReference>
<accession>A0ABP9SQN0</accession>
<evidence type="ECO:0000256" key="6">
    <source>
        <dbReference type="ARBA" id="ARBA00023014"/>
    </source>
</evidence>
<evidence type="ECO:0000256" key="1">
    <source>
        <dbReference type="ARBA" id="ARBA00008751"/>
    </source>
</evidence>
<reference evidence="9" key="1">
    <citation type="journal article" date="2019" name="Int. J. Syst. Evol. Microbiol.">
        <title>The Global Catalogue of Microorganisms (GCM) 10K type strain sequencing project: providing services to taxonomists for standard genome sequencing and annotation.</title>
        <authorList>
            <consortium name="The Broad Institute Genomics Platform"/>
            <consortium name="The Broad Institute Genome Sequencing Center for Infectious Disease"/>
            <person name="Wu L."/>
            <person name="Ma J."/>
        </authorList>
    </citation>
    <scope>NUCLEOTIDE SEQUENCE [LARGE SCALE GENOMIC DNA]</scope>
    <source>
        <strain evidence="9">JCM 18514</strain>
    </source>
</reference>
<evidence type="ECO:0000313" key="8">
    <source>
        <dbReference type="EMBL" id="GAA5199370.1"/>
    </source>
</evidence>
<keyword evidence="8" id="KW-0223">Dioxygenase</keyword>
<dbReference type="InterPro" id="IPR017941">
    <property type="entry name" value="Rieske_2Fe-2S"/>
</dbReference>
<dbReference type="Gene3D" id="2.102.10.10">
    <property type="entry name" value="Rieske [2Fe-2S] iron-sulphur domain"/>
    <property type="match status" value="1"/>
</dbReference>
<comment type="caution">
    <text evidence="8">The sequence shown here is derived from an EMBL/GenBank/DDBJ whole genome shotgun (WGS) entry which is preliminary data.</text>
</comment>
<keyword evidence="9" id="KW-1185">Reference proteome</keyword>
<keyword evidence="4" id="KW-0560">Oxidoreductase</keyword>
<dbReference type="InterPro" id="IPR036922">
    <property type="entry name" value="Rieske_2Fe-2S_sf"/>
</dbReference>
<dbReference type="SUPFAM" id="SSF55961">
    <property type="entry name" value="Bet v1-like"/>
    <property type="match status" value="1"/>
</dbReference>
<feature type="domain" description="Rieske" evidence="7">
    <location>
        <begin position="53"/>
        <end position="135"/>
    </location>
</feature>
<evidence type="ECO:0000259" key="7">
    <source>
        <dbReference type="PROSITE" id="PS51296"/>
    </source>
</evidence>
<keyword evidence="5" id="KW-0408">Iron</keyword>
<dbReference type="PANTHER" id="PTHR43756">
    <property type="entry name" value="CHOLINE MONOOXYGENASE, CHLOROPLASTIC"/>
    <property type="match status" value="1"/>
</dbReference>
<name>A0ABP9SQN0_9MICC</name>
<dbReference type="Proteomes" id="UP001500200">
    <property type="component" value="Unassembled WGS sequence"/>
</dbReference>
<sequence length="441" mass="49916">MVVTPEISRHTAEVSPESPWNAYVRQDRVHRTLYTDEHVFNEEMVKVFGHTWVYLAHESQLPEPNSFVSTKLGLRPIVVTRDRHGELHAVFNRCAHRAATVCREEAGVAKSFQCPYHGWTFKNTGELVGAPWPQGYGADFDKSKFGLGKVTRVQSYRGFIFGTLSESAPSLPDYLGEAKPWLDYWIDRAPDGEVIVRSAAHRMGYRGNWKLAFDNAGDGYHPSFSHRSLLEMASRMGDSKDMSYFGKTPDDGPMKVYSLGNGHSVIDQRPNFEGPGSIWANQRPQPGREKFEELIRSKYPEDAERLLDVSAGAQINLSIFPNLLLIGNQIQVIEPLGVERTQLTWNATSIGGVPEEVNTMRMRTQEDFPAFGEPDDQANFEEVQRGLAVSEEEWILMNRGLNVEGWQTMDENGVVVTAVTDEIHMRGYYEEWLRLMNGEAK</sequence>
<proteinExistence type="inferred from homology"/>
<keyword evidence="2" id="KW-0001">2Fe-2S</keyword>
<evidence type="ECO:0000256" key="2">
    <source>
        <dbReference type="ARBA" id="ARBA00022714"/>
    </source>
</evidence>
<evidence type="ECO:0000256" key="3">
    <source>
        <dbReference type="ARBA" id="ARBA00022723"/>
    </source>
</evidence>
<dbReference type="Pfam" id="PF00848">
    <property type="entry name" value="Ring_hydroxyl_A"/>
    <property type="match status" value="1"/>
</dbReference>
<evidence type="ECO:0000313" key="9">
    <source>
        <dbReference type="Proteomes" id="UP001500200"/>
    </source>
</evidence>
<dbReference type="PANTHER" id="PTHR43756:SF1">
    <property type="entry name" value="3-PHENYLPROPIONATE_CINNAMIC ACID DIOXYGENASE SUBUNIT ALPHA"/>
    <property type="match status" value="1"/>
</dbReference>
<dbReference type="CDD" id="cd03469">
    <property type="entry name" value="Rieske_RO_Alpha_N"/>
    <property type="match status" value="1"/>
</dbReference>
<keyword evidence="3" id="KW-0479">Metal-binding</keyword>